<evidence type="ECO:0000256" key="2">
    <source>
        <dbReference type="SAM" id="SignalP"/>
    </source>
</evidence>
<dbReference type="GeneID" id="108560261"/>
<keyword evidence="1" id="KW-0175">Coiled coil</keyword>
<dbReference type="PANTHER" id="PTHR11008:SF41">
    <property type="entry name" value="RE70318P"/>
    <property type="match status" value="1"/>
</dbReference>
<feature type="coiled-coil region" evidence="1">
    <location>
        <begin position="188"/>
        <end position="215"/>
    </location>
</feature>
<name>A0ABM1MF62_NICVS</name>
<feature type="chain" id="PRO_5047236797" evidence="2">
    <location>
        <begin position="18"/>
        <end position="245"/>
    </location>
</feature>
<dbReference type="RefSeq" id="XP_017773212.1">
    <property type="nucleotide sequence ID" value="XM_017917723.1"/>
</dbReference>
<proteinExistence type="predicted"/>
<sequence>MDCRLFALVCLAAAAYGADKGLPSYVKVCDRKNSDIVSCLKESFGIVFSHGDKGIPEMHIRPFNPILLDKLSILEGNSGSVNLDAQLTDVKLYGIKDSTLESIDIDFESGAYNCEIFTPAVYLEANFGAKGKILLLEFNGNGIFRGNMTGVRTKVKYTFESYEKKGKEHWKLANSNFDCIIDNFAINLEELFADNKDLSEAVQAALDENIQIELQPVIVNTIETVVNDIVTHVFDKFPLDVLHPK</sequence>
<dbReference type="InterPro" id="IPR010562">
    <property type="entry name" value="Haemolymph_juvenile_hormone-bd"/>
</dbReference>
<evidence type="ECO:0000313" key="3">
    <source>
        <dbReference type="Proteomes" id="UP000695000"/>
    </source>
</evidence>
<dbReference type="Gene3D" id="3.15.10.30">
    <property type="entry name" value="Haemolymph juvenile hormone binding protein"/>
    <property type="match status" value="1"/>
</dbReference>
<dbReference type="Proteomes" id="UP000695000">
    <property type="component" value="Unplaced"/>
</dbReference>
<dbReference type="PANTHER" id="PTHR11008">
    <property type="entry name" value="PROTEIN TAKEOUT-LIKE PROTEIN"/>
    <property type="match status" value="1"/>
</dbReference>
<gene>
    <name evidence="4" type="primary">LOC108560261</name>
</gene>
<accession>A0ABM1MF62</accession>
<evidence type="ECO:0000256" key="1">
    <source>
        <dbReference type="SAM" id="Coils"/>
    </source>
</evidence>
<dbReference type="SMART" id="SM00700">
    <property type="entry name" value="JHBP"/>
    <property type="match status" value="1"/>
</dbReference>
<dbReference type="InterPro" id="IPR038606">
    <property type="entry name" value="To_sf"/>
</dbReference>
<evidence type="ECO:0000313" key="4">
    <source>
        <dbReference type="RefSeq" id="XP_017773212.1"/>
    </source>
</evidence>
<feature type="signal peptide" evidence="2">
    <location>
        <begin position="1"/>
        <end position="17"/>
    </location>
</feature>
<protein>
    <submittedName>
        <fullName evidence="4">Uncharacterized protein LOC108560261</fullName>
    </submittedName>
</protein>
<reference evidence="4" key="1">
    <citation type="submission" date="2025-08" db="UniProtKB">
        <authorList>
            <consortium name="RefSeq"/>
        </authorList>
    </citation>
    <scope>IDENTIFICATION</scope>
    <source>
        <tissue evidence="4">Whole Larva</tissue>
    </source>
</reference>
<dbReference type="Pfam" id="PF06585">
    <property type="entry name" value="JHBP"/>
    <property type="match status" value="1"/>
</dbReference>
<keyword evidence="2" id="KW-0732">Signal</keyword>
<keyword evidence="3" id="KW-1185">Reference proteome</keyword>
<organism evidence="3 4">
    <name type="scientific">Nicrophorus vespilloides</name>
    <name type="common">Boreal carrion beetle</name>
    <dbReference type="NCBI Taxonomy" id="110193"/>
    <lineage>
        <taxon>Eukaryota</taxon>
        <taxon>Metazoa</taxon>
        <taxon>Ecdysozoa</taxon>
        <taxon>Arthropoda</taxon>
        <taxon>Hexapoda</taxon>
        <taxon>Insecta</taxon>
        <taxon>Pterygota</taxon>
        <taxon>Neoptera</taxon>
        <taxon>Endopterygota</taxon>
        <taxon>Coleoptera</taxon>
        <taxon>Polyphaga</taxon>
        <taxon>Staphyliniformia</taxon>
        <taxon>Silphidae</taxon>
        <taxon>Nicrophorinae</taxon>
        <taxon>Nicrophorus</taxon>
    </lineage>
</organism>